<keyword evidence="1" id="KW-0238">DNA-binding</keyword>
<evidence type="ECO:0000256" key="2">
    <source>
        <dbReference type="SAM" id="MobiDB-lite"/>
    </source>
</evidence>
<dbReference type="Gene3D" id="3.30.60.230">
    <property type="entry name" value="Lsr2, dimerization domain"/>
    <property type="match status" value="1"/>
</dbReference>
<accession>A0ABU8M660</accession>
<name>A0ABU8M660_9PSEU</name>
<organism evidence="5 6">
    <name type="scientific">Actinomycetospora flava</name>
    <dbReference type="NCBI Taxonomy" id="3129232"/>
    <lineage>
        <taxon>Bacteria</taxon>
        <taxon>Bacillati</taxon>
        <taxon>Actinomycetota</taxon>
        <taxon>Actinomycetes</taxon>
        <taxon>Pseudonocardiales</taxon>
        <taxon>Pseudonocardiaceae</taxon>
        <taxon>Actinomycetospora</taxon>
    </lineage>
</organism>
<feature type="compositionally biased region" description="Low complexity" evidence="2">
    <location>
        <begin position="63"/>
        <end position="77"/>
    </location>
</feature>
<dbReference type="Gene3D" id="4.10.320.10">
    <property type="entry name" value="E3-binding domain"/>
    <property type="match status" value="1"/>
</dbReference>
<gene>
    <name evidence="5" type="ORF">WCD58_15290</name>
</gene>
<evidence type="ECO:0000313" key="6">
    <source>
        <dbReference type="Proteomes" id="UP001369736"/>
    </source>
</evidence>
<protein>
    <submittedName>
        <fullName evidence="5">Lsr2 family protein</fullName>
    </submittedName>
</protein>
<evidence type="ECO:0000259" key="4">
    <source>
        <dbReference type="Pfam" id="PF23359"/>
    </source>
</evidence>
<keyword evidence="6" id="KW-1185">Reference proteome</keyword>
<dbReference type="InterPro" id="IPR055370">
    <property type="entry name" value="Lsr2_DNA-bd"/>
</dbReference>
<feature type="compositionally biased region" description="Basic and acidic residues" evidence="2">
    <location>
        <begin position="113"/>
        <end position="129"/>
    </location>
</feature>
<dbReference type="InterPro" id="IPR042261">
    <property type="entry name" value="Lsr2-like_dimerization"/>
</dbReference>
<feature type="region of interest" description="Disordered" evidence="2">
    <location>
        <begin position="54"/>
        <end position="129"/>
    </location>
</feature>
<dbReference type="EMBL" id="JBBEGM010000006">
    <property type="protein sequence ID" value="MEJ2862536.1"/>
    <property type="molecule type" value="Genomic_DNA"/>
</dbReference>
<reference evidence="5 6" key="1">
    <citation type="submission" date="2024-03" db="EMBL/GenBank/DDBJ databases">
        <title>Actinomycetospora sp. OC33-EN07, a novel actinomycete isolated from wild orchid (Aerides multiflora).</title>
        <authorList>
            <person name="Suriyachadkun C."/>
        </authorList>
    </citation>
    <scope>NUCLEOTIDE SEQUENCE [LARGE SCALE GENOMIC DNA]</scope>
    <source>
        <strain evidence="5 6">OC33-EN07</strain>
    </source>
</reference>
<dbReference type="InterPro" id="IPR036625">
    <property type="entry name" value="E3-bd_dom_sf"/>
</dbReference>
<sequence length="129" mass="13689">MAQRTTVTLLDDLDQSEADETVEFGLDGVSYEIDLTATHAAGLRDALSDFVEHARRTGGRGRGSSTGAATASRSSSGSRGGPGGSASSGTSVDREQNQAIREWARTQGMTISDRGRISREVTEAYHRAR</sequence>
<evidence type="ECO:0000256" key="1">
    <source>
        <dbReference type="ARBA" id="ARBA00023125"/>
    </source>
</evidence>
<dbReference type="Proteomes" id="UP001369736">
    <property type="component" value="Unassembled WGS sequence"/>
</dbReference>
<dbReference type="InterPro" id="IPR024412">
    <property type="entry name" value="Lsr2_dim_dom"/>
</dbReference>
<comment type="caution">
    <text evidence="5">The sequence shown here is derived from an EMBL/GenBank/DDBJ whole genome shotgun (WGS) entry which is preliminary data.</text>
</comment>
<dbReference type="Pfam" id="PF23359">
    <property type="entry name" value="Lsr2_DNA-bd"/>
    <property type="match status" value="1"/>
</dbReference>
<proteinExistence type="predicted"/>
<feature type="domain" description="Lsr2 dimerization" evidence="3">
    <location>
        <begin position="1"/>
        <end position="58"/>
    </location>
</feature>
<feature type="domain" description="Lsr2 DNA-binding" evidence="4">
    <location>
        <begin position="93"/>
        <end position="128"/>
    </location>
</feature>
<dbReference type="RefSeq" id="WP_337703917.1">
    <property type="nucleotide sequence ID" value="NZ_JBBEGM010000006.1"/>
</dbReference>
<evidence type="ECO:0000259" key="3">
    <source>
        <dbReference type="Pfam" id="PF11774"/>
    </source>
</evidence>
<evidence type="ECO:0000313" key="5">
    <source>
        <dbReference type="EMBL" id="MEJ2862536.1"/>
    </source>
</evidence>
<dbReference type="Pfam" id="PF11774">
    <property type="entry name" value="Lsr2"/>
    <property type="match status" value="1"/>
</dbReference>